<comment type="caution">
    <text evidence="10">The sequence shown here is derived from an EMBL/GenBank/DDBJ whole genome shotgun (WGS) entry which is preliminary data.</text>
</comment>
<evidence type="ECO:0000313" key="11">
    <source>
        <dbReference type="Proteomes" id="UP000736164"/>
    </source>
</evidence>
<organism evidence="10 11">
    <name type="scientific">Atractosteus spatula</name>
    <name type="common">Alligator gar</name>
    <name type="synonym">Lepisosteus spatula</name>
    <dbReference type="NCBI Taxonomy" id="7917"/>
    <lineage>
        <taxon>Eukaryota</taxon>
        <taxon>Metazoa</taxon>
        <taxon>Chordata</taxon>
        <taxon>Craniata</taxon>
        <taxon>Vertebrata</taxon>
        <taxon>Euteleostomi</taxon>
        <taxon>Actinopterygii</taxon>
        <taxon>Neopterygii</taxon>
        <taxon>Holostei</taxon>
        <taxon>Semionotiformes</taxon>
        <taxon>Lepisosteidae</taxon>
        <taxon>Atractosteus</taxon>
    </lineage>
</organism>
<keyword evidence="4 6" id="KW-1133">Transmembrane helix</keyword>
<keyword evidence="3 6" id="KW-0812">Transmembrane</keyword>
<evidence type="ECO:0000256" key="7">
    <source>
        <dbReference type="SAM" id="SignalP"/>
    </source>
</evidence>
<evidence type="ECO:0000259" key="8">
    <source>
        <dbReference type="Pfam" id="PF05827"/>
    </source>
</evidence>
<comment type="subcellular location">
    <subcellularLocation>
        <location evidence="1">Membrane</location>
        <topology evidence="1">Single-pass membrane protein</topology>
    </subcellularLocation>
</comment>
<dbReference type="Pfam" id="PF05827">
    <property type="entry name" value="VAS1_LD"/>
    <property type="match status" value="1"/>
</dbReference>
<sequence>MADMRMQRRSGMVLFFGLFAVFCLGSCSDQVPVVIWSSQGSVLQSQTAPVAGHIVSSSQLVSYLSSALSSSPHNVLLFLQDKVSVDDFTMHGGVFGNKQDNAFPNLESALESASSSLVLPAVDWHASSAVPALLQEKLGISPLYLDPNTLSQLRLNDSISSLLVIRLPYSTGLDTSINQIILPFHHIIQSLTDLMSPKEVLSGNGMWKQCVIASCGRKNIRELVLSTLFQTLETCVFQVIREVSLAVESLGRSLLQAPAKAETPYPPVMFNGSSGPCILLWAKNITLSWERSRDQWVRLDLGPMTFGASANVSLSDSFCNQTNSRLVLHYGNIQDLQNFRVVFVMSSKKYRVSAREWFTLDRLEIESSGQKATFNASRNIYAPRNYSFHCATVTSFRDPLLVPSSDSASKWRVSFSDFQIQGFNVVGPNFSYASDCASFFTPGIWMGLLTSLLLVLILTYGLHMIMQLKTMDRFDDPKGPSISVPQNE</sequence>
<dbReference type="FunFam" id="2.40.160.110:FF:000003">
    <property type="entry name" value="ATPase H+ transporting accessory protein 1"/>
    <property type="match status" value="1"/>
</dbReference>
<dbReference type="Pfam" id="PF20520">
    <property type="entry name" value="Ac45-VOA1_TM"/>
    <property type="match status" value="1"/>
</dbReference>
<feature type="chain" id="PRO_5035244363" evidence="7">
    <location>
        <begin position="29"/>
        <end position="488"/>
    </location>
</feature>
<gene>
    <name evidence="10" type="primary">Atp6ap1</name>
    <name evidence="10" type="ORF">GTO95_0008769</name>
</gene>
<accession>A0A8J7NTU7</accession>
<dbReference type="PANTHER" id="PTHR12471">
    <property type="entry name" value="VACUOLAR ATP SYNTHASE SUBUNIT S1"/>
    <property type="match status" value="1"/>
</dbReference>
<reference evidence="10" key="1">
    <citation type="journal article" date="2021" name="Cell">
        <title>Tracing the genetic footprints of vertebrate landing in non-teleost ray-finned fishes.</title>
        <authorList>
            <person name="Bi X."/>
            <person name="Wang K."/>
            <person name="Yang L."/>
            <person name="Pan H."/>
            <person name="Jiang H."/>
            <person name="Wei Q."/>
            <person name="Fang M."/>
            <person name="Yu H."/>
            <person name="Zhu C."/>
            <person name="Cai Y."/>
            <person name="He Y."/>
            <person name="Gan X."/>
            <person name="Zeng H."/>
            <person name="Yu D."/>
            <person name="Zhu Y."/>
            <person name="Jiang H."/>
            <person name="Qiu Q."/>
            <person name="Yang H."/>
            <person name="Zhang Y.E."/>
            <person name="Wang W."/>
            <person name="Zhu M."/>
            <person name="He S."/>
            <person name="Zhang G."/>
        </authorList>
    </citation>
    <scope>NUCLEOTIDE SEQUENCE</scope>
    <source>
        <strain evidence="10">Allg_001</strain>
    </source>
</reference>
<dbReference type="GO" id="GO:0012505">
    <property type="term" value="C:endomembrane system"/>
    <property type="evidence" value="ECO:0007669"/>
    <property type="project" value="UniProtKB-ARBA"/>
</dbReference>
<dbReference type="PANTHER" id="PTHR12471:SF2">
    <property type="entry name" value="V-TYPE PROTON ATPASE SUBUNIT S1"/>
    <property type="match status" value="1"/>
</dbReference>
<dbReference type="AlphaFoldDB" id="A0A8J7NTU7"/>
<keyword evidence="7" id="KW-0732">Signal</keyword>
<evidence type="ECO:0000259" key="9">
    <source>
        <dbReference type="Pfam" id="PF20520"/>
    </source>
</evidence>
<dbReference type="InterPro" id="IPR046756">
    <property type="entry name" value="VAS1/VOA1_TM"/>
</dbReference>
<evidence type="ECO:0000256" key="5">
    <source>
        <dbReference type="ARBA" id="ARBA00023136"/>
    </source>
</evidence>
<keyword evidence="5 6" id="KW-0472">Membrane</keyword>
<comment type="similarity">
    <text evidence="2">Belongs to the vacuolar ATPase subunit S1 family.</text>
</comment>
<evidence type="ECO:0000256" key="4">
    <source>
        <dbReference type="ARBA" id="ARBA00022989"/>
    </source>
</evidence>
<feature type="domain" description="V-type proton ATPase subunit S1 luminal" evidence="8">
    <location>
        <begin position="276"/>
        <end position="423"/>
    </location>
</feature>
<dbReference type="InterPro" id="IPR046755">
    <property type="entry name" value="VAS1_LD"/>
</dbReference>
<keyword evidence="11" id="KW-1185">Reference proteome</keyword>
<dbReference type="GO" id="GO:0033176">
    <property type="term" value="C:proton-transporting V-type ATPase complex"/>
    <property type="evidence" value="ECO:0007669"/>
    <property type="project" value="TreeGrafter"/>
</dbReference>
<feature type="domain" description="V-type proton ATPase subunit S1/VOA1 transmembrane" evidence="9">
    <location>
        <begin position="438"/>
        <end position="476"/>
    </location>
</feature>
<evidence type="ECO:0000256" key="3">
    <source>
        <dbReference type="ARBA" id="ARBA00022692"/>
    </source>
</evidence>
<feature type="non-terminal residue" evidence="10">
    <location>
        <position position="1"/>
    </location>
</feature>
<name>A0A8J7NTU7_ATRSP</name>
<dbReference type="Proteomes" id="UP000736164">
    <property type="component" value="Unassembled WGS sequence"/>
</dbReference>
<dbReference type="GO" id="GO:0030659">
    <property type="term" value="C:cytoplasmic vesicle membrane"/>
    <property type="evidence" value="ECO:0007669"/>
    <property type="project" value="UniProtKB-ARBA"/>
</dbReference>
<protein>
    <submittedName>
        <fullName evidence="10">VAS1 ATPase</fullName>
    </submittedName>
</protein>
<feature type="signal peptide" evidence="7">
    <location>
        <begin position="1"/>
        <end position="28"/>
    </location>
</feature>
<dbReference type="GO" id="GO:0098588">
    <property type="term" value="C:bounding membrane of organelle"/>
    <property type="evidence" value="ECO:0007669"/>
    <property type="project" value="UniProtKB-ARBA"/>
</dbReference>
<feature type="transmembrane region" description="Helical" evidence="6">
    <location>
        <begin position="444"/>
        <end position="463"/>
    </location>
</feature>
<dbReference type="GO" id="GO:0030641">
    <property type="term" value="P:regulation of cellular pH"/>
    <property type="evidence" value="ECO:0007669"/>
    <property type="project" value="TreeGrafter"/>
</dbReference>
<evidence type="ECO:0000313" key="10">
    <source>
        <dbReference type="EMBL" id="MBN3319512.1"/>
    </source>
</evidence>
<evidence type="ECO:0000256" key="6">
    <source>
        <dbReference type="SAM" id="Phobius"/>
    </source>
</evidence>
<evidence type="ECO:0000256" key="1">
    <source>
        <dbReference type="ARBA" id="ARBA00004167"/>
    </source>
</evidence>
<dbReference type="InterPro" id="IPR008388">
    <property type="entry name" value="Ac45_acc_su"/>
</dbReference>
<dbReference type="GO" id="GO:0001671">
    <property type="term" value="F:ATPase activator activity"/>
    <property type="evidence" value="ECO:0007669"/>
    <property type="project" value="TreeGrafter"/>
</dbReference>
<proteinExistence type="inferred from homology"/>
<dbReference type="EMBL" id="JAAWVO010045127">
    <property type="protein sequence ID" value="MBN3319512.1"/>
    <property type="molecule type" value="Genomic_DNA"/>
</dbReference>
<dbReference type="Gene3D" id="2.40.160.110">
    <property type="match status" value="1"/>
</dbReference>
<evidence type="ECO:0000256" key="2">
    <source>
        <dbReference type="ARBA" id="ARBA00009037"/>
    </source>
</evidence>
<feature type="non-terminal residue" evidence="10">
    <location>
        <position position="488"/>
    </location>
</feature>